<evidence type="ECO:0000313" key="3">
    <source>
        <dbReference type="Proteomes" id="UP000467841"/>
    </source>
</evidence>
<evidence type="ECO:0000313" key="2">
    <source>
        <dbReference type="EMBL" id="CAA7038189.1"/>
    </source>
</evidence>
<feature type="compositionally biased region" description="Basic and acidic residues" evidence="1">
    <location>
        <begin position="75"/>
        <end position="87"/>
    </location>
</feature>
<feature type="compositionally biased region" description="Polar residues" evidence="1">
    <location>
        <begin position="38"/>
        <end position="48"/>
    </location>
</feature>
<gene>
    <name evidence="2" type="ORF">MERR_LOCUS25424</name>
</gene>
<organism evidence="2 3">
    <name type="scientific">Microthlaspi erraticum</name>
    <dbReference type="NCBI Taxonomy" id="1685480"/>
    <lineage>
        <taxon>Eukaryota</taxon>
        <taxon>Viridiplantae</taxon>
        <taxon>Streptophyta</taxon>
        <taxon>Embryophyta</taxon>
        <taxon>Tracheophyta</taxon>
        <taxon>Spermatophyta</taxon>
        <taxon>Magnoliopsida</taxon>
        <taxon>eudicotyledons</taxon>
        <taxon>Gunneridae</taxon>
        <taxon>Pentapetalae</taxon>
        <taxon>rosids</taxon>
        <taxon>malvids</taxon>
        <taxon>Brassicales</taxon>
        <taxon>Brassicaceae</taxon>
        <taxon>Coluteocarpeae</taxon>
        <taxon>Microthlaspi</taxon>
    </lineage>
</organism>
<evidence type="ECO:0000256" key="1">
    <source>
        <dbReference type="SAM" id="MobiDB-lite"/>
    </source>
</evidence>
<dbReference type="Proteomes" id="UP000467841">
    <property type="component" value="Unassembled WGS sequence"/>
</dbReference>
<dbReference type="OrthoDB" id="1686834at2759"/>
<dbReference type="EMBL" id="CACVBM020001188">
    <property type="protein sequence ID" value="CAA7038189.1"/>
    <property type="molecule type" value="Genomic_DNA"/>
</dbReference>
<keyword evidence="3" id="KW-1185">Reference proteome</keyword>
<accession>A0A6D2J9E2</accession>
<comment type="caution">
    <text evidence="2">The sequence shown here is derived from an EMBL/GenBank/DDBJ whole genome shotgun (WGS) entry which is preliminary data.</text>
</comment>
<feature type="region of interest" description="Disordered" evidence="1">
    <location>
        <begin position="1"/>
        <end position="93"/>
    </location>
</feature>
<name>A0A6D2J9E2_9BRAS</name>
<proteinExistence type="predicted"/>
<reference evidence="2" key="1">
    <citation type="submission" date="2020-01" db="EMBL/GenBank/DDBJ databases">
        <authorList>
            <person name="Mishra B."/>
        </authorList>
    </citation>
    <scope>NUCLEOTIDE SEQUENCE [LARGE SCALE GENOMIC DNA]</scope>
</reference>
<dbReference type="AlphaFoldDB" id="A0A6D2J9E2"/>
<protein>
    <submittedName>
        <fullName evidence="2">Uncharacterized protein</fullName>
    </submittedName>
</protein>
<sequence length="196" mass="21263">MFALGQSHSVRLKSRPKFQTDRPITQRDPGNIVPRSAKLQTLHATPRTTKAREPGNKPRGRATRSRTTADASVRAGKERPTSGRETIEAPVNGGRNYNGPKVAKFLVGCGLPAPGERPYEASLFPGIGFGLFLRSLGPTGQGTVSGRQFLWGVGLPKGNGGVQRFPRAGRRLALECKGRRELDCKTHPSSRDESRP</sequence>